<dbReference type="InterPro" id="IPR006035">
    <property type="entry name" value="Ureohydrolase"/>
</dbReference>
<comment type="similarity">
    <text evidence="1">Belongs to the arginase family.</text>
</comment>
<organism evidence="2 3">
    <name type="scientific">Anoxybacillus flavithermus (strain DSM 21510 / WK1)</name>
    <dbReference type="NCBI Taxonomy" id="491915"/>
    <lineage>
        <taxon>Bacteria</taxon>
        <taxon>Bacillati</taxon>
        <taxon>Bacillota</taxon>
        <taxon>Bacilli</taxon>
        <taxon>Bacillales</taxon>
        <taxon>Anoxybacillaceae</taxon>
        <taxon>Anoxybacillus</taxon>
    </lineage>
</organism>
<dbReference type="EMBL" id="CP000922">
    <property type="protein sequence ID" value="ACJ32688.1"/>
    <property type="molecule type" value="Genomic_DNA"/>
</dbReference>
<dbReference type="PANTHER" id="PTHR11358">
    <property type="entry name" value="ARGINASE/AGMATINASE"/>
    <property type="match status" value="1"/>
</dbReference>
<sequence>MYNLVEEKTCTRVGRSMHPSVTFLNFDHTYTWQRNLLRFPHEWIDMYDIKGTNLYCDDDAMQEIEKRLACRHTRGITFIGSGNYHYVSYALLKQLHEPFTLVLFDHHTDMNEQTLFPLLSCGSWVSYAQKHVPTLKHVVIIGSATSHTSSQVTIFPKSDFMYAPMTIMRAIPTKHIYISIDKDVLRPQDAQTNWDQGTMSLRTLTTYVDYLFRYKHVIGVDVCGEDRSFCVKNEQANEAIIRACLKHMPISSAS</sequence>
<dbReference type="PANTHER" id="PTHR11358:SF41">
    <property type="entry name" value="ARGINASE"/>
    <property type="match status" value="1"/>
</dbReference>
<dbReference type="Gene3D" id="3.40.800.10">
    <property type="entry name" value="Ureohydrolase domain"/>
    <property type="match status" value="1"/>
</dbReference>
<protein>
    <submittedName>
        <fullName evidence="2">Arginase family enzyme</fullName>
    </submittedName>
</protein>
<dbReference type="STRING" id="491915.Aflv_0304"/>
<gene>
    <name evidence="2" type="ordered locus">Aflv_0304</name>
</gene>
<dbReference type="Pfam" id="PF00491">
    <property type="entry name" value="Arginase"/>
    <property type="match status" value="1"/>
</dbReference>
<dbReference type="Proteomes" id="UP000000742">
    <property type="component" value="Chromosome"/>
</dbReference>
<dbReference type="InterPro" id="IPR023696">
    <property type="entry name" value="Ureohydrolase_dom_sf"/>
</dbReference>
<dbReference type="SUPFAM" id="SSF52768">
    <property type="entry name" value="Arginase/deacetylase"/>
    <property type="match status" value="1"/>
</dbReference>
<name>B7GG09_ANOFW</name>
<accession>B7GG09</accession>
<evidence type="ECO:0000313" key="2">
    <source>
        <dbReference type="EMBL" id="ACJ32688.1"/>
    </source>
</evidence>
<dbReference type="AlphaFoldDB" id="B7GG09"/>
<proteinExistence type="inferred from homology"/>
<dbReference type="KEGG" id="afl:Aflv_0304"/>
<dbReference type="HOGENOM" id="CLU_066809_1_1_9"/>
<dbReference type="eggNOG" id="COG0010">
    <property type="taxonomic scope" value="Bacteria"/>
</dbReference>
<dbReference type="GO" id="GO:0046872">
    <property type="term" value="F:metal ion binding"/>
    <property type="evidence" value="ECO:0007669"/>
    <property type="project" value="InterPro"/>
</dbReference>
<dbReference type="GO" id="GO:0033389">
    <property type="term" value="P:putrescine biosynthetic process from arginine, via agmatine"/>
    <property type="evidence" value="ECO:0007669"/>
    <property type="project" value="TreeGrafter"/>
</dbReference>
<reference evidence="2 3" key="1">
    <citation type="journal article" date="2008" name="Genome Biol.">
        <title>Encapsulated in silica: genome, proteome and physiology of the thermophilic bacterium Anoxybacillus flavithermus WK1.</title>
        <authorList>
            <person name="Saw J.H."/>
            <person name="Mountain B.W."/>
            <person name="Feng L."/>
            <person name="Omelchenko M.V."/>
            <person name="Hou S."/>
            <person name="Saito J.A."/>
            <person name="Stott M.B."/>
            <person name="Li D."/>
            <person name="Zhao G."/>
            <person name="Wu J."/>
            <person name="Galperin M.Y."/>
            <person name="Koonin E.V."/>
            <person name="Makarova K.S."/>
            <person name="Wolf Y.I."/>
            <person name="Rigden D.J."/>
            <person name="Dunfield P.F."/>
            <person name="Wang L."/>
            <person name="Alam M."/>
        </authorList>
    </citation>
    <scope>NUCLEOTIDE SEQUENCE [LARGE SCALE GENOMIC DNA]</scope>
    <source>
        <strain evidence="3">DSM 21510 / WK1</strain>
    </source>
</reference>
<evidence type="ECO:0000256" key="1">
    <source>
        <dbReference type="PROSITE-ProRule" id="PRU00742"/>
    </source>
</evidence>
<evidence type="ECO:0000313" key="3">
    <source>
        <dbReference type="Proteomes" id="UP000000742"/>
    </source>
</evidence>
<dbReference type="GO" id="GO:0008783">
    <property type="term" value="F:agmatinase activity"/>
    <property type="evidence" value="ECO:0007669"/>
    <property type="project" value="TreeGrafter"/>
</dbReference>
<dbReference type="PROSITE" id="PS51409">
    <property type="entry name" value="ARGINASE_2"/>
    <property type="match status" value="1"/>
</dbReference>